<reference evidence="9 10" key="1">
    <citation type="submission" date="2018-04" db="EMBL/GenBank/DDBJ databases">
        <title>Genomic Encyclopedia of Archaeal and Bacterial Type Strains, Phase II (KMG-II): from individual species to whole genera.</title>
        <authorList>
            <person name="Goeker M."/>
        </authorList>
    </citation>
    <scope>NUCLEOTIDE SEQUENCE [LARGE SCALE GENOMIC DNA]</scope>
    <source>
        <strain evidence="9 10">DSM 29329</strain>
    </source>
</reference>
<dbReference type="Pfam" id="PF01032">
    <property type="entry name" value="FecCD"/>
    <property type="match status" value="1"/>
</dbReference>
<keyword evidence="7 8" id="KW-0472">Membrane</keyword>
<comment type="caution">
    <text evidence="9">The sequence shown here is derived from an EMBL/GenBank/DDBJ whole genome shotgun (WGS) entry which is preliminary data.</text>
</comment>
<feature type="transmembrane region" description="Helical" evidence="8">
    <location>
        <begin position="277"/>
        <end position="296"/>
    </location>
</feature>
<dbReference type="AlphaFoldDB" id="A0A2T6A6G4"/>
<feature type="transmembrane region" description="Helical" evidence="8">
    <location>
        <begin position="145"/>
        <end position="167"/>
    </location>
</feature>
<keyword evidence="6 8" id="KW-1133">Transmembrane helix</keyword>
<evidence type="ECO:0000256" key="3">
    <source>
        <dbReference type="ARBA" id="ARBA00022448"/>
    </source>
</evidence>
<dbReference type="SUPFAM" id="SSF81345">
    <property type="entry name" value="ABC transporter involved in vitamin B12 uptake, BtuC"/>
    <property type="match status" value="1"/>
</dbReference>
<dbReference type="EMBL" id="QBKN01000037">
    <property type="protein sequence ID" value="PTX39419.1"/>
    <property type="molecule type" value="Genomic_DNA"/>
</dbReference>
<evidence type="ECO:0000313" key="9">
    <source>
        <dbReference type="EMBL" id="PTX39419.1"/>
    </source>
</evidence>
<comment type="similarity">
    <text evidence="2">Belongs to the binding-protein-dependent transport system permease family. FecCD subfamily.</text>
</comment>
<proteinExistence type="inferred from homology"/>
<evidence type="ECO:0000256" key="4">
    <source>
        <dbReference type="ARBA" id="ARBA00022475"/>
    </source>
</evidence>
<evidence type="ECO:0000256" key="7">
    <source>
        <dbReference type="ARBA" id="ARBA00023136"/>
    </source>
</evidence>
<keyword evidence="5 8" id="KW-0812">Transmembrane</keyword>
<name>A0A2T6A6G4_9RHOB</name>
<sequence length="334" mass="34597">MRYAKVSGAALLLLLVAALGNLGIGASPIPLPEVLRALFSFDLDSLDHYVVLSQRLPRALIAIYVGAVLAAGGAVMQGVTGNPLASPSTLGVSAGAMLGMLLSVFVLDAALPMQGFGALSGGFAGFALTLAVARLTGLGPDPRGLPLILSGALTGMLLAGLAGALLLTDPERRAEYLGWLAGNINHYYVDRLALFWPFGLVSFAVLMALARPLTLIGLGRERAETMGVATRPVMRLALSAVVLGASSATAICGPVGFVGLVVPHLVRPFTGAHLGRLLPVSAMAGAALLLLSDVLARRAFMPFTLHTGVLLELVGGICFGVLVYRLYLRVEARR</sequence>
<dbReference type="Gene3D" id="1.10.3470.10">
    <property type="entry name" value="ABC transporter involved in vitamin B12 uptake, BtuC"/>
    <property type="match status" value="1"/>
</dbReference>
<evidence type="ECO:0000256" key="8">
    <source>
        <dbReference type="SAM" id="Phobius"/>
    </source>
</evidence>
<evidence type="ECO:0000256" key="2">
    <source>
        <dbReference type="ARBA" id="ARBA00007935"/>
    </source>
</evidence>
<comment type="subcellular location">
    <subcellularLocation>
        <location evidence="1">Cell membrane</location>
        <topology evidence="1">Multi-pass membrane protein</topology>
    </subcellularLocation>
</comment>
<keyword evidence="3" id="KW-0813">Transport</keyword>
<dbReference type="GO" id="GO:0022857">
    <property type="term" value="F:transmembrane transporter activity"/>
    <property type="evidence" value="ECO:0007669"/>
    <property type="project" value="InterPro"/>
</dbReference>
<feature type="transmembrane region" description="Helical" evidence="8">
    <location>
        <begin position="236"/>
        <end position="257"/>
    </location>
</feature>
<evidence type="ECO:0000313" key="10">
    <source>
        <dbReference type="Proteomes" id="UP000244069"/>
    </source>
</evidence>
<feature type="transmembrane region" description="Helical" evidence="8">
    <location>
        <begin position="113"/>
        <end position="133"/>
    </location>
</feature>
<dbReference type="CDD" id="cd06550">
    <property type="entry name" value="TM_ABC_iron-siderophores_like"/>
    <property type="match status" value="1"/>
</dbReference>
<dbReference type="GO" id="GO:0005886">
    <property type="term" value="C:plasma membrane"/>
    <property type="evidence" value="ECO:0007669"/>
    <property type="project" value="UniProtKB-SubCell"/>
</dbReference>
<dbReference type="GO" id="GO:0033214">
    <property type="term" value="P:siderophore-iron import into cell"/>
    <property type="evidence" value="ECO:0007669"/>
    <property type="project" value="TreeGrafter"/>
</dbReference>
<dbReference type="PANTHER" id="PTHR30472">
    <property type="entry name" value="FERRIC ENTEROBACTIN TRANSPORT SYSTEM PERMEASE PROTEIN"/>
    <property type="match status" value="1"/>
</dbReference>
<gene>
    <name evidence="9" type="ORF">C8N44_1377</name>
</gene>
<dbReference type="OrthoDB" id="9811975at2"/>
<feature type="transmembrane region" description="Helical" evidence="8">
    <location>
        <begin position="194"/>
        <end position="216"/>
    </location>
</feature>
<dbReference type="Proteomes" id="UP000244069">
    <property type="component" value="Unassembled WGS sequence"/>
</dbReference>
<feature type="transmembrane region" description="Helical" evidence="8">
    <location>
        <begin position="308"/>
        <end position="327"/>
    </location>
</feature>
<feature type="transmembrane region" description="Helical" evidence="8">
    <location>
        <begin position="88"/>
        <end position="107"/>
    </location>
</feature>
<dbReference type="RefSeq" id="WP_107978638.1">
    <property type="nucleotide sequence ID" value="NZ_BMEZ01000037.1"/>
</dbReference>
<protein>
    <submittedName>
        <fullName evidence="9">Iron complex transport system permease protein</fullName>
    </submittedName>
</protein>
<dbReference type="PANTHER" id="PTHR30472:SF1">
    <property type="entry name" value="FE(3+) DICITRATE TRANSPORT SYSTEM PERMEASE PROTEIN FECC-RELATED"/>
    <property type="match status" value="1"/>
</dbReference>
<organism evidence="9 10">
    <name type="scientific">Allosediminivita pacifica</name>
    <dbReference type="NCBI Taxonomy" id="1267769"/>
    <lineage>
        <taxon>Bacteria</taxon>
        <taxon>Pseudomonadati</taxon>
        <taxon>Pseudomonadota</taxon>
        <taxon>Alphaproteobacteria</taxon>
        <taxon>Rhodobacterales</taxon>
        <taxon>Paracoccaceae</taxon>
        <taxon>Allosediminivita</taxon>
    </lineage>
</organism>
<accession>A0A2T6A6G4</accession>
<dbReference type="InterPro" id="IPR037294">
    <property type="entry name" value="ABC_BtuC-like"/>
</dbReference>
<keyword evidence="4" id="KW-1003">Cell membrane</keyword>
<evidence type="ECO:0000256" key="1">
    <source>
        <dbReference type="ARBA" id="ARBA00004651"/>
    </source>
</evidence>
<feature type="transmembrane region" description="Helical" evidence="8">
    <location>
        <begin position="56"/>
        <end position="76"/>
    </location>
</feature>
<evidence type="ECO:0000256" key="6">
    <source>
        <dbReference type="ARBA" id="ARBA00022989"/>
    </source>
</evidence>
<dbReference type="InterPro" id="IPR000522">
    <property type="entry name" value="ABC_transptr_permease_BtuC"/>
</dbReference>
<keyword evidence="10" id="KW-1185">Reference proteome</keyword>
<evidence type="ECO:0000256" key="5">
    <source>
        <dbReference type="ARBA" id="ARBA00022692"/>
    </source>
</evidence>